<organism evidence="4 5">
    <name type="scientific">Choiromyces venosus 120613-1</name>
    <dbReference type="NCBI Taxonomy" id="1336337"/>
    <lineage>
        <taxon>Eukaryota</taxon>
        <taxon>Fungi</taxon>
        <taxon>Dikarya</taxon>
        <taxon>Ascomycota</taxon>
        <taxon>Pezizomycotina</taxon>
        <taxon>Pezizomycetes</taxon>
        <taxon>Pezizales</taxon>
        <taxon>Tuberaceae</taxon>
        <taxon>Choiromyces</taxon>
    </lineage>
</organism>
<reference evidence="4 5" key="1">
    <citation type="journal article" date="2018" name="Nat. Ecol. Evol.">
        <title>Pezizomycetes genomes reveal the molecular basis of ectomycorrhizal truffle lifestyle.</title>
        <authorList>
            <person name="Murat C."/>
            <person name="Payen T."/>
            <person name="Noel B."/>
            <person name="Kuo A."/>
            <person name="Morin E."/>
            <person name="Chen J."/>
            <person name="Kohler A."/>
            <person name="Krizsan K."/>
            <person name="Balestrini R."/>
            <person name="Da Silva C."/>
            <person name="Montanini B."/>
            <person name="Hainaut M."/>
            <person name="Levati E."/>
            <person name="Barry K.W."/>
            <person name="Belfiori B."/>
            <person name="Cichocki N."/>
            <person name="Clum A."/>
            <person name="Dockter R.B."/>
            <person name="Fauchery L."/>
            <person name="Guy J."/>
            <person name="Iotti M."/>
            <person name="Le Tacon F."/>
            <person name="Lindquist E.A."/>
            <person name="Lipzen A."/>
            <person name="Malagnac F."/>
            <person name="Mello A."/>
            <person name="Molinier V."/>
            <person name="Miyauchi S."/>
            <person name="Poulain J."/>
            <person name="Riccioni C."/>
            <person name="Rubini A."/>
            <person name="Sitrit Y."/>
            <person name="Splivallo R."/>
            <person name="Traeger S."/>
            <person name="Wang M."/>
            <person name="Zifcakova L."/>
            <person name="Wipf D."/>
            <person name="Zambonelli A."/>
            <person name="Paolocci F."/>
            <person name="Nowrousian M."/>
            <person name="Ottonello S."/>
            <person name="Baldrian P."/>
            <person name="Spatafora J.W."/>
            <person name="Henrissat B."/>
            <person name="Nagy L.G."/>
            <person name="Aury J.M."/>
            <person name="Wincker P."/>
            <person name="Grigoriev I.V."/>
            <person name="Bonfante P."/>
            <person name="Martin F.M."/>
        </authorList>
    </citation>
    <scope>NUCLEOTIDE SEQUENCE [LARGE SCALE GENOMIC DNA]</scope>
    <source>
        <strain evidence="4 5">120613-1</strain>
    </source>
</reference>
<dbReference type="OrthoDB" id="5289248at2759"/>
<dbReference type="AlphaFoldDB" id="A0A3N4JT24"/>
<dbReference type="PANTHER" id="PTHR34615">
    <property type="entry name" value="PX DOMAIN-CONTAINING PROTEIN"/>
    <property type="match status" value="1"/>
</dbReference>
<dbReference type="GO" id="GO:0046872">
    <property type="term" value="F:metal ion binding"/>
    <property type="evidence" value="ECO:0007669"/>
    <property type="project" value="UniProtKB-KW"/>
</dbReference>
<protein>
    <recommendedName>
        <fullName evidence="3">DDE Tnp4 domain-containing protein</fullName>
    </recommendedName>
</protein>
<dbReference type="EMBL" id="ML120372">
    <property type="protein sequence ID" value="RPB01496.1"/>
    <property type="molecule type" value="Genomic_DNA"/>
</dbReference>
<dbReference type="PANTHER" id="PTHR34615:SF1">
    <property type="entry name" value="PX DOMAIN-CONTAINING PROTEIN"/>
    <property type="match status" value="1"/>
</dbReference>
<dbReference type="Pfam" id="PF13359">
    <property type="entry name" value="DDE_Tnp_4"/>
    <property type="match status" value="1"/>
</dbReference>
<dbReference type="STRING" id="1336337.A0A3N4JT24"/>
<evidence type="ECO:0000313" key="4">
    <source>
        <dbReference type="EMBL" id="RPB01496.1"/>
    </source>
</evidence>
<dbReference type="InterPro" id="IPR027806">
    <property type="entry name" value="HARBI1_dom"/>
</dbReference>
<feature type="domain" description="DDE Tnp4" evidence="3">
    <location>
        <begin position="154"/>
        <end position="292"/>
    </location>
</feature>
<dbReference type="Proteomes" id="UP000276215">
    <property type="component" value="Unassembled WGS sequence"/>
</dbReference>
<gene>
    <name evidence="4" type="ORF">L873DRAFT_1827136</name>
</gene>
<comment type="cofactor">
    <cofactor evidence="1">
        <name>a divalent metal cation</name>
        <dbReference type="ChEBI" id="CHEBI:60240"/>
    </cofactor>
</comment>
<evidence type="ECO:0000259" key="3">
    <source>
        <dbReference type="Pfam" id="PF13359"/>
    </source>
</evidence>
<sequence>MNNHKTTISVAASTSATVSVAIQYEVFNFDLDSWSEVRCLEYFRFTKSDVVSLSLKLGLDLIKYPYLIKPSQTLAFCIVLARLSSPSRYKDTLYLFGRSCTYQSIIFNTVHSFLYDRFRNILHWDKRCLDVRMIKSFPNSIKEIGGPENIWGFPEDEQHQFYTGYKWCHAIKFQGITTPDGLIASLIGQFEGKLGDWMIFDEDIEESRVFLYGDPAYSLSFGLIYPFRNTAKYQMTEEERAFNTKMSGYQIAVEHCFGKVVKLWSFLAFKNGLQVGLSPVGTYYAIAVLLTNLNTCLYGSQISLQFKVTPPSVNHYWGLEF</sequence>
<evidence type="ECO:0000256" key="1">
    <source>
        <dbReference type="ARBA" id="ARBA00001968"/>
    </source>
</evidence>
<keyword evidence="2" id="KW-0479">Metal-binding</keyword>
<keyword evidence="5" id="KW-1185">Reference proteome</keyword>
<name>A0A3N4JT24_9PEZI</name>
<evidence type="ECO:0000256" key="2">
    <source>
        <dbReference type="ARBA" id="ARBA00022723"/>
    </source>
</evidence>
<proteinExistence type="predicted"/>
<evidence type="ECO:0000313" key="5">
    <source>
        <dbReference type="Proteomes" id="UP000276215"/>
    </source>
</evidence>
<accession>A0A3N4JT24</accession>